<evidence type="ECO:0000313" key="3">
    <source>
        <dbReference type="Proteomes" id="UP001501585"/>
    </source>
</evidence>
<name>A0ABP5E102_9ACTN</name>
<dbReference type="SUPFAM" id="SSF82171">
    <property type="entry name" value="DPP6 N-terminal domain-like"/>
    <property type="match status" value="1"/>
</dbReference>
<evidence type="ECO:0000313" key="2">
    <source>
        <dbReference type="EMBL" id="GAA1988972.1"/>
    </source>
</evidence>
<organism evidence="2 3">
    <name type="scientific">Nocardiopsis rhodophaea</name>
    <dbReference type="NCBI Taxonomy" id="280238"/>
    <lineage>
        <taxon>Bacteria</taxon>
        <taxon>Bacillati</taxon>
        <taxon>Actinomycetota</taxon>
        <taxon>Actinomycetes</taxon>
        <taxon>Streptosporangiales</taxon>
        <taxon>Nocardiopsidaceae</taxon>
        <taxon>Nocardiopsis</taxon>
    </lineage>
</organism>
<keyword evidence="1" id="KW-1133">Transmembrane helix</keyword>
<reference evidence="3" key="1">
    <citation type="journal article" date="2019" name="Int. J. Syst. Evol. Microbiol.">
        <title>The Global Catalogue of Microorganisms (GCM) 10K type strain sequencing project: providing services to taxonomists for standard genome sequencing and annotation.</title>
        <authorList>
            <consortium name="The Broad Institute Genomics Platform"/>
            <consortium name="The Broad Institute Genome Sequencing Center for Infectious Disease"/>
            <person name="Wu L."/>
            <person name="Ma J."/>
        </authorList>
    </citation>
    <scope>NUCLEOTIDE SEQUENCE [LARGE SCALE GENOMIC DNA]</scope>
    <source>
        <strain evidence="3">JCM 15313</strain>
    </source>
</reference>
<sequence length="474" mass="49092">MSGRREPGRQRGSVVIVISRDEHSAEITIEGRTQVVTGSIPKETRRAALDVATGYAAHLGRSVLVNARDANGAWQLIISPTGVVRAAGGSEAELVARPAAKRQRKGKKVALALSGGALAVVAALAVGAVWVWGPDGTNTTVNNGGAEESGVLLEARAAPPGFSREAAWRLPTRTGTRPALAPDGSLAAYINPNDELVVVDPEGEQKWSAKLPLASSDIVGAPVFVGADDGYGMAVTDNETLWQWPVGGGDPEAIKLPDDARVTFAGTSPLVLDPSDAYIPDGGKLAKIKVPSGFGAMIADGGRVLTGVKTGRWIWVTADDADGKEIVPKAPSGADRPIELLTARADYTVVLWEAEDGDDDLLAVHDAQDGAPIAAAAVDGDELAEARWVRDGSRAAYGPVIFDLESGDARTLEGFSPVSVAGDMVYGEAVGARVAVPAGGAPIDMDMDAVRPWGLLGDRAIVIANGDLYALSPE</sequence>
<keyword evidence="1" id="KW-0472">Membrane</keyword>
<accession>A0ABP5E102</accession>
<feature type="transmembrane region" description="Helical" evidence="1">
    <location>
        <begin position="109"/>
        <end position="133"/>
    </location>
</feature>
<dbReference type="RefSeq" id="WP_344100166.1">
    <property type="nucleotide sequence ID" value="NZ_BAAAPC010000004.1"/>
</dbReference>
<gene>
    <name evidence="2" type="ORF">GCM10009799_13350</name>
</gene>
<evidence type="ECO:0000256" key="1">
    <source>
        <dbReference type="SAM" id="Phobius"/>
    </source>
</evidence>
<comment type="caution">
    <text evidence="2">The sequence shown here is derived from an EMBL/GenBank/DDBJ whole genome shotgun (WGS) entry which is preliminary data.</text>
</comment>
<dbReference type="EMBL" id="BAAAPC010000004">
    <property type="protein sequence ID" value="GAA1988972.1"/>
    <property type="molecule type" value="Genomic_DNA"/>
</dbReference>
<keyword evidence="3" id="KW-1185">Reference proteome</keyword>
<keyword evidence="1" id="KW-0812">Transmembrane</keyword>
<proteinExistence type="predicted"/>
<dbReference type="Proteomes" id="UP001501585">
    <property type="component" value="Unassembled WGS sequence"/>
</dbReference>
<protein>
    <submittedName>
        <fullName evidence="2">Uncharacterized protein</fullName>
    </submittedName>
</protein>